<feature type="transmembrane region" description="Helical" evidence="8">
    <location>
        <begin position="120"/>
        <end position="141"/>
    </location>
</feature>
<protein>
    <submittedName>
        <fullName evidence="9">AEC family transporter</fullName>
    </submittedName>
</protein>
<reference evidence="9 10" key="1">
    <citation type="submission" date="2019-12" db="EMBL/GenBank/DDBJ databases">
        <title>Comparative genomics gives insights into the taxonomy of the Azoarcus-Aromatoleum group and reveals separate origins of nif in the plant-associated Azoarcus and non-plant-associated Aromatoleum sub-groups.</title>
        <authorList>
            <person name="Lafos M."/>
            <person name="Maluk M."/>
            <person name="Batista M."/>
            <person name="Junghare M."/>
            <person name="Carmona M."/>
            <person name="Faoro H."/>
            <person name="Cruz L.M."/>
            <person name="Battistoni F."/>
            <person name="De Souza E."/>
            <person name="Pedrosa F."/>
            <person name="Chen W.-M."/>
            <person name="Poole P.S."/>
            <person name="Dixon R.A."/>
            <person name="James E.K."/>
        </authorList>
    </citation>
    <scope>NUCLEOTIDE SEQUENCE [LARGE SCALE GENOMIC DNA]</scope>
    <source>
        <strain evidence="9 10">ToN1</strain>
    </source>
</reference>
<keyword evidence="5 8" id="KW-0812">Transmembrane</keyword>
<sequence length="292" mass="31271">MLIQIVSIVFPIFAVIVIGYLYGRHHRPDMIATNQVNMDVFVPALVFLALAGRSFEFAEVKMIALGGAVIVLGSGLLGWPIARLLGYSPKTLLPPMMFTNAGNMGLPLLLLAFGERALPAAVILFLIENILHFTIATSWLGHNVKLWKLFREPVFVAGMAGILVSMSGFTLWPPLLSGVKVIADVSTGLMLFSLGVRLNTAPFAEWRIGLVGAVATPLAGMLLAWLFCLGLGLSSAETDVLLLFGALPPAVLNFMFAERYGQEPQKVASIVIMGNLAALAFIPAALAIRLSA</sequence>
<evidence type="ECO:0000256" key="2">
    <source>
        <dbReference type="ARBA" id="ARBA00010145"/>
    </source>
</evidence>
<organism evidence="9 10">
    <name type="scientific">Aromatoleum petrolei</name>
    <dbReference type="NCBI Taxonomy" id="76116"/>
    <lineage>
        <taxon>Bacteria</taxon>
        <taxon>Pseudomonadati</taxon>
        <taxon>Pseudomonadota</taxon>
        <taxon>Betaproteobacteria</taxon>
        <taxon>Rhodocyclales</taxon>
        <taxon>Rhodocyclaceae</taxon>
        <taxon>Aromatoleum</taxon>
    </lineage>
</organism>
<dbReference type="InterPro" id="IPR004776">
    <property type="entry name" value="Mem_transp_PIN-like"/>
</dbReference>
<feature type="transmembrane region" description="Helical" evidence="8">
    <location>
        <begin position="97"/>
        <end position="114"/>
    </location>
</feature>
<evidence type="ECO:0000256" key="5">
    <source>
        <dbReference type="ARBA" id="ARBA00022692"/>
    </source>
</evidence>
<dbReference type="RefSeq" id="WP_169206916.1">
    <property type="nucleotide sequence ID" value="NZ_CP059560.1"/>
</dbReference>
<feature type="transmembrane region" description="Helical" evidence="8">
    <location>
        <begin position="6"/>
        <end position="23"/>
    </location>
</feature>
<keyword evidence="4" id="KW-1003">Cell membrane</keyword>
<evidence type="ECO:0000256" key="4">
    <source>
        <dbReference type="ARBA" id="ARBA00022475"/>
    </source>
</evidence>
<feature type="transmembrane region" description="Helical" evidence="8">
    <location>
        <begin position="35"/>
        <end position="51"/>
    </location>
</feature>
<feature type="transmembrane region" description="Helical" evidence="8">
    <location>
        <begin position="240"/>
        <end position="256"/>
    </location>
</feature>
<dbReference type="InterPro" id="IPR038770">
    <property type="entry name" value="Na+/solute_symporter_sf"/>
</dbReference>
<comment type="similarity">
    <text evidence="2">Belongs to the auxin efflux carrier (TC 2.A.69) family.</text>
</comment>
<keyword evidence="3" id="KW-0813">Transport</keyword>
<evidence type="ECO:0000313" key="10">
    <source>
        <dbReference type="Proteomes" id="UP000652074"/>
    </source>
</evidence>
<dbReference type="PANTHER" id="PTHR36838">
    <property type="entry name" value="AUXIN EFFLUX CARRIER FAMILY PROTEIN"/>
    <property type="match status" value="1"/>
</dbReference>
<dbReference type="Gene3D" id="1.20.1530.20">
    <property type="match status" value="1"/>
</dbReference>
<keyword evidence="6 8" id="KW-1133">Transmembrane helix</keyword>
<keyword evidence="7 8" id="KW-0472">Membrane</keyword>
<feature type="transmembrane region" description="Helical" evidence="8">
    <location>
        <begin position="153"/>
        <end position="172"/>
    </location>
</feature>
<evidence type="ECO:0000256" key="1">
    <source>
        <dbReference type="ARBA" id="ARBA00004651"/>
    </source>
</evidence>
<dbReference type="PANTHER" id="PTHR36838:SF1">
    <property type="entry name" value="SLR1864 PROTEIN"/>
    <property type="match status" value="1"/>
</dbReference>
<dbReference type="EMBL" id="WTVR01000025">
    <property type="protein sequence ID" value="NMF89545.1"/>
    <property type="molecule type" value="Genomic_DNA"/>
</dbReference>
<evidence type="ECO:0000256" key="6">
    <source>
        <dbReference type="ARBA" id="ARBA00022989"/>
    </source>
</evidence>
<accession>A0ABX1MQT9</accession>
<comment type="caution">
    <text evidence="9">The sequence shown here is derived from an EMBL/GenBank/DDBJ whole genome shotgun (WGS) entry which is preliminary data.</text>
</comment>
<feature type="transmembrane region" description="Helical" evidence="8">
    <location>
        <begin position="208"/>
        <end position="234"/>
    </location>
</feature>
<gene>
    <name evidence="9" type="ORF">GPA26_13805</name>
</gene>
<dbReference type="Proteomes" id="UP000652074">
    <property type="component" value="Unassembled WGS sequence"/>
</dbReference>
<name>A0ABX1MQT9_9RHOO</name>
<comment type="subcellular location">
    <subcellularLocation>
        <location evidence="1">Cell membrane</location>
        <topology evidence="1">Multi-pass membrane protein</topology>
    </subcellularLocation>
</comment>
<keyword evidence="10" id="KW-1185">Reference proteome</keyword>
<proteinExistence type="inferred from homology"/>
<feature type="transmembrane region" description="Helical" evidence="8">
    <location>
        <begin position="268"/>
        <end position="288"/>
    </location>
</feature>
<evidence type="ECO:0000256" key="3">
    <source>
        <dbReference type="ARBA" id="ARBA00022448"/>
    </source>
</evidence>
<evidence type="ECO:0000313" key="9">
    <source>
        <dbReference type="EMBL" id="NMF89545.1"/>
    </source>
</evidence>
<dbReference type="Pfam" id="PF03547">
    <property type="entry name" value="Mem_trans"/>
    <property type="match status" value="1"/>
</dbReference>
<evidence type="ECO:0000256" key="7">
    <source>
        <dbReference type="ARBA" id="ARBA00023136"/>
    </source>
</evidence>
<evidence type="ECO:0000256" key="8">
    <source>
        <dbReference type="SAM" id="Phobius"/>
    </source>
</evidence>
<feature type="transmembrane region" description="Helical" evidence="8">
    <location>
        <begin position="63"/>
        <end position="85"/>
    </location>
</feature>